<dbReference type="EMBL" id="CP136600">
    <property type="protein sequence ID" value="WOH35814.1"/>
    <property type="molecule type" value="Genomic_DNA"/>
</dbReference>
<comment type="pathway">
    <text evidence="5">Cofactor biosynthesis; coenzyme A biosynthesis; CoA from (R)-pantothenate: step 5/5.</text>
</comment>
<evidence type="ECO:0000256" key="4">
    <source>
        <dbReference type="ARBA" id="ARBA00022993"/>
    </source>
</evidence>
<dbReference type="GO" id="GO:0004140">
    <property type="term" value="F:dephospho-CoA kinase activity"/>
    <property type="evidence" value="ECO:0007669"/>
    <property type="project" value="UniProtKB-EC"/>
</dbReference>
<dbReference type="PRINTS" id="PR00988">
    <property type="entry name" value="URIDINKINASE"/>
</dbReference>
<gene>
    <name evidence="5 7" type="primary">coaE</name>
    <name evidence="7" type="ORF">RI844_10515</name>
</gene>
<dbReference type="InterPro" id="IPR027417">
    <property type="entry name" value="P-loop_NTPase"/>
</dbReference>
<dbReference type="RefSeq" id="WP_348394631.1">
    <property type="nucleotide sequence ID" value="NZ_CP136600.1"/>
</dbReference>
<evidence type="ECO:0000313" key="7">
    <source>
        <dbReference type="EMBL" id="WOH35814.1"/>
    </source>
</evidence>
<dbReference type="NCBIfam" id="TIGR00152">
    <property type="entry name" value="dephospho-CoA kinase"/>
    <property type="match status" value="1"/>
</dbReference>
<dbReference type="PANTHER" id="PTHR10695">
    <property type="entry name" value="DEPHOSPHO-COA KINASE-RELATED"/>
    <property type="match status" value="1"/>
</dbReference>
<comment type="similarity">
    <text evidence="1 5">Belongs to the CoaE family.</text>
</comment>
<keyword evidence="2 5" id="KW-0547">Nucleotide-binding</keyword>
<proteinExistence type="inferred from homology"/>
<dbReference type="EC" id="2.7.1.24" evidence="5 6"/>
<keyword evidence="8" id="KW-1185">Reference proteome</keyword>
<name>A0ABZ0GIR5_9GAMM</name>
<evidence type="ECO:0000256" key="3">
    <source>
        <dbReference type="ARBA" id="ARBA00022840"/>
    </source>
</evidence>
<comment type="catalytic activity">
    <reaction evidence="5">
        <text>3'-dephospho-CoA + ATP = ADP + CoA + H(+)</text>
        <dbReference type="Rhea" id="RHEA:18245"/>
        <dbReference type="ChEBI" id="CHEBI:15378"/>
        <dbReference type="ChEBI" id="CHEBI:30616"/>
        <dbReference type="ChEBI" id="CHEBI:57287"/>
        <dbReference type="ChEBI" id="CHEBI:57328"/>
        <dbReference type="ChEBI" id="CHEBI:456216"/>
        <dbReference type="EC" id="2.7.1.24"/>
    </reaction>
</comment>
<protein>
    <recommendedName>
        <fullName evidence="5 6">Dephospho-CoA kinase</fullName>
        <ecNumber evidence="5 6">2.7.1.24</ecNumber>
    </recommendedName>
    <alternativeName>
        <fullName evidence="5">Dephosphocoenzyme A kinase</fullName>
    </alternativeName>
</protein>
<keyword evidence="3 5" id="KW-0067">ATP-binding</keyword>
<reference evidence="7 8" key="1">
    <citation type="submission" date="2023-09" db="EMBL/GenBank/DDBJ databases">
        <authorList>
            <person name="Qi X."/>
        </authorList>
    </citation>
    <scope>NUCLEOTIDE SEQUENCE [LARGE SCALE GENOMIC DNA]</scope>
    <source>
        <strain evidence="7 8">S1-1</strain>
    </source>
</reference>
<dbReference type="InterPro" id="IPR001977">
    <property type="entry name" value="Depp_CoAkinase"/>
</dbReference>
<evidence type="ECO:0000256" key="2">
    <source>
        <dbReference type="ARBA" id="ARBA00022741"/>
    </source>
</evidence>
<dbReference type="SUPFAM" id="SSF52540">
    <property type="entry name" value="P-loop containing nucleoside triphosphate hydrolases"/>
    <property type="match status" value="1"/>
</dbReference>
<dbReference type="PROSITE" id="PS51219">
    <property type="entry name" value="DPCK"/>
    <property type="match status" value="1"/>
</dbReference>
<feature type="binding site" evidence="5">
    <location>
        <begin position="13"/>
        <end position="18"/>
    </location>
    <ligand>
        <name>ATP</name>
        <dbReference type="ChEBI" id="CHEBI:30616"/>
    </ligand>
</feature>
<comment type="subcellular location">
    <subcellularLocation>
        <location evidence="5">Cytoplasm</location>
    </subcellularLocation>
</comment>
<keyword evidence="4 5" id="KW-0173">Coenzyme A biosynthesis</keyword>
<evidence type="ECO:0000256" key="6">
    <source>
        <dbReference type="NCBIfam" id="TIGR00152"/>
    </source>
</evidence>
<comment type="function">
    <text evidence="5">Catalyzes the phosphorylation of the 3'-hydroxyl group of dephosphocoenzyme A to form coenzyme A.</text>
</comment>
<dbReference type="Pfam" id="PF01121">
    <property type="entry name" value="CoaE"/>
    <property type="match status" value="1"/>
</dbReference>
<evidence type="ECO:0000313" key="8">
    <source>
        <dbReference type="Proteomes" id="UP001301442"/>
    </source>
</evidence>
<dbReference type="PANTHER" id="PTHR10695:SF46">
    <property type="entry name" value="BIFUNCTIONAL COENZYME A SYNTHASE-RELATED"/>
    <property type="match status" value="1"/>
</dbReference>
<keyword evidence="5 7" id="KW-0418">Kinase</keyword>
<dbReference type="HAMAP" id="MF_00376">
    <property type="entry name" value="Dephospho_CoA_kinase"/>
    <property type="match status" value="1"/>
</dbReference>
<accession>A0ABZ0GIR5</accession>
<keyword evidence="5 7" id="KW-0808">Transferase</keyword>
<evidence type="ECO:0000256" key="1">
    <source>
        <dbReference type="ARBA" id="ARBA00009018"/>
    </source>
</evidence>
<dbReference type="Gene3D" id="3.40.50.300">
    <property type="entry name" value="P-loop containing nucleotide triphosphate hydrolases"/>
    <property type="match status" value="1"/>
</dbReference>
<evidence type="ECO:0000256" key="5">
    <source>
        <dbReference type="HAMAP-Rule" id="MF_00376"/>
    </source>
</evidence>
<keyword evidence="5" id="KW-0963">Cytoplasm</keyword>
<dbReference type="CDD" id="cd02022">
    <property type="entry name" value="DPCK"/>
    <property type="match status" value="1"/>
</dbReference>
<sequence length="201" mass="22263">MSKLVIGLTGGIGSGKTTVADIFATYGIDIIDADIVAREVVEPGTPALAQIAEHFGAEFILNDGNLDRTKLRHRVFANEDDKHWLNALLHPLIRNAMAQQCIAAKSPYCFLVAPLLIENGINKSVEKVLVIDVKPETQIARTVSRDNNTTEQVQKILNAQVSREERLSYADYVINNDDCSIEALKEQVELLHREFLKLVVG</sequence>
<dbReference type="Proteomes" id="UP001301442">
    <property type="component" value="Chromosome"/>
</dbReference>
<organism evidence="7 8">
    <name type="scientific">Thalassotalea fonticola</name>
    <dbReference type="NCBI Taxonomy" id="3065649"/>
    <lineage>
        <taxon>Bacteria</taxon>
        <taxon>Pseudomonadati</taxon>
        <taxon>Pseudomonadota</taxon>
        <taxon>Gammaproteobacteria</taxon>
        <taxon>Alteromonadales</taxon>
        <taxon>Colwelliaceae</taxon>
        <taxon>Thalassotalea</taxon>
    </lineage>
</organism>